<gene>
    <name evidence="2" type="ORF">AWW67_12610</name>
</gene>
<feature type="transmembrane region" description="Helical" evidence="1">
    <location>
        <begin position="294"/>
        <end position="311"/>
    </location>
</feature>
<protein>
    <submittedName>
        <fullName evidence="2">Uncharacterized protein</fullName>
    </submittedName>
</protein>
<sequence length="353" mass="39776">MMLKRITFILFAVVGLVSGLLSGWLRIGWNIPVYGMAGFHGALMLGGFLGSLICFEKAVATKKNWTFFAPASSGLSVLAFLFNQAYLGYLLQIVASIGLVCIYIFLAKQSQENYILLMLIGAMCWLAGNVLLFQTHFYPTVFPWWIAFILFTIVGERLELSRFLPLKMWSKYLLLGLLIATLIGFMLPYHGMGRTVAASGIAGLALWLLRFDLARILLKKKGHYLYTGACLTLGYVWLFASGLFMIFVNSGAFAFDALLHSYFLGFAISMIFAHGPIIFPSLLNKTGHRFHSILWFWMVIFQTSVAVRIFADLQEFFLLRKWAGMINGLIILVFLVTMFVLVQKDRTLGQSRN</sequence>
<dbReference type="AlphaFoldDB" id="A0A150XKF0"/>
<keyword evidence="1" id="KW-0812">Transmembrane</keyword>
<feature type="transmembrane region" description="Helical" evidence="1">
    <location>
        <begin position="114"/>
        <end position="135"/>
    </location>
</feature>
<dbReference type="EMBL" id="LRPB01000049">
    <property type="protein sequence ID" value="KYG79217.1"/>
    <property type="molecule type" value="Genomic_DNA"/>
</dbReference>
<dbReference type="RefSeq" id="WP_062303265.1">
    <property type="nucleotide sequence ID" value="NZ_LRPB01000049.1"/>
</dbReference>
<feature type="transmembrane region" description="Helical" evidence="1">
    <location>
        <begin position="225"/>
        <end position="247"/>
    </location>
</feature>
<feature type="transmembrane region" description="Helical" evidence="1">
    <location>
        <begin position="32"/>
        <end position="53"/>
    </location>
</feature>
<keyword evidence="1" id="KW-1133">Transmembrane helix</keyword>
<dbReference type="Proteomes" id="UP000075663">
    <property type="component" value="Unassembled WGS sequence"/>
</dbReference>
<evidence type="ECO:0000256" key="1">
    <source>
        <dbReference type="SAM" id="Phobius"/>
    </source>
</evidence>
<accession>A0A150XKF0</accession>
<proteinExistence type="predicted"/>
<keyword evidence="1" id="KW-0472">Membrane</keyword>
<comment type="caution">
    <text evidence="2">The sequence shown here is derived from an EMBL/GenBank/DDBJ whole genome shotgun (WGS) entry which is preliminary data.</text>
</comment>
<feature type="transmembrane region" description="Helical" evidence="1">
    <location>
        <begin position="141"/>
        <end position="160"/>
    </location>
</feature>
<feature type="transmembrane region" description="Helical" evidence="1">
    <location>
        <begin position="172"/>
        <end position="190"/>
    </location>
</feature>
<feature type="transmembrane region" description="Helical" evidence="1">
    <location>
        <begin position="65"/>
        <end position="83"/>
    </location>
</feature>
<name>A0A150XKF0_9BACT</name>
<evidence type="ECO:0000313" key="3">
    <source>
        <dbReference type="Proteomes" id="UP000075663"/>
    </source>
</evidence>
<evidence type="ECO:0000313" key="2">
    <source>
        <dbReference type="EMBL" id="KYG79217.1"/>
    </source>
</evidence>
<feature type="transmembrane region" description="Helical" evidence="1">
    <location>
        <begin position="196"/>
        <end position="213"/>
    </location>
</feature>
<feature type="transmembrane region" description="Helical" evidence="1">
    <location>
        <begin position="259"/>
        <end position="282"/>
    </location>
</feature>
<feature type="transmembrane region" description="Helical" evidence="1">
    <location>
        <begin position="323"/>
        <end position="342"/>
    </location>
</feature>
<reference evidence="2 3" key="1">
    <citation type="submission" date="2016-01" db="EMBL/GenBank/DDBJ databases">
        <title>Genome sequencing of Roseivirga seohaensis SW-152.</title>
        <authorList>
            <person name="Selvaratnam C."/>
            <person name="Thevarajoo S."/>
            <person name="Goh K.M."/>
            <person name="Ee R."/>
            <person name="Chan K.-G."/>
            <person name="Chong C.S."/>
        </authorList>
    </citation>
    <scope>NUCLEOTIDE SEQUENCE [LARGE SCALE GENOMIC DNA]</scope>
    <source>
        <strain evidence="2 3">SW-152</strain>
    </source>
</reference>
<dbReference type="STRING" id="1914963.AWW67_12610"/>
<organism evidence="2 3">
    <name type="scientific">Roseivirga seohaensis</name>
    <dbReference type="NCBI Taxonomy" id="1914963"/>
    <lineage>
        <taxon>Bacteria</taxon>
        <taxon>Pseudomonadati</taxon>
        <taxon>Bacteroidota</taxon>
        <taxon>Cytophagia</taxon>
        <taxon>Cytophagales</taxon>
        <taxon>Roseivirgaceae</taxon>
        <taxon>Roseivirga</taxon>
    </lineage>
</organism>
<feature type="transmembrane region" description="Helical" evidence="1">
    <location>
        <begin position="89"/>
        <end position="107"/>
    </location>
</feature>